<evidence type="ECO:0000313" key="2">
    <source>
        <dbReference type="EMBL" id="CAB3395723.1"/>
    </source>
</evidence>
<dbReference type="GO" id="GO:0015833">
    <property type="term" value="P:peptide transport"/>
    <property type="evidence" value="ECO:0007669"/>
    <property type="project" value="TreeGrafter"/>
</dbReference>
<organism evidence="2 3">
    <name type="scientific">Kyrpidia spormannii</name>
    <dbReference type="NCBI Taxonomy" id="2055160"/>
    <lineage>
        <taxon>Bacteria</taxon>
        <taxon>Bacillati</taxon>
        <taxon>Bacillota</taxon>
        <taxon>Bacilli</taxon>
        <taxon>Bacillales</taxon>
        <taxon>Alicyclobacillaceae</taxon>
        <taxon>Kyrpidia</taxon>
    </lineage>
</organism>
<dbReference type="Gene3D" id="3.10.105.10">
    <property type="entry name" value="Dipeptide-binding Protein, Domain 3"/>
    <property type="match status" value="1"/>
</dbReference>
<gene>
    <name evidence="2" type="ORF">COOX1_3054</name>
</gene>
<sequence>MFTSGAFHRLAGRKNVTVILGVLMLIAVAVSGCASKGANAPAETGQGTPVSGGALIIGMESEADQLDPHRGVGWVTMRINNQIYEPLVAEDLSKPSDVRSVPDLVPALATSWKVSDDGLVYTFTLRKNVTFHDGTPFDASAVIFNIRRLTDKSFQYYDKIGASKTFRTWLYYESAKEIDPSTVEIRLKKPFPDFLRVLAQINSLQIVSPAAIQKYGNDGLGDHPVGTGPFRFDSRVRGQSITLVRNDNYWGPKPYLDKVIFRPLPDPASRVLALQNHEVDIIAVPPPDALDKLKSQGFQVVSGRPPHVWYLAFNFQNQYMKSKDVRQAINYAIDREGLAKDLLKGTVQPAYTIQSPANIAYDPSKKWYPYDPEKAKQLLAKAGYPNGFETTLMTSVDGSGQLLPVPMAEWIQRNLAAVGIRVKLDTREWISYLSGYTNGMPPEVGMNQMSSGRTTPYFLAMIAHSKFKAPGGFNSGQYVNPQLDDVMDRAATARTQEESVALWKQAEKIVMEDAAFAPIVNDTAPYVLAPQVHGFIVPAEEWYNLSTVWLTK</sequence>
<evidence type="ECO:0000259" key="1">
    <source>
        <dbReference type="Pfam" id="PF00496"/>
    </source>
</evidence>
<dbReference type="EMBL" id="LR792683">
    <property type="protein sequence ID" value="CAB3395723.1"/>
    <property type="molecule type" value="Genomic_DNA"/>
</dbReference>
<dbReference type="CDD" id="cd08495">
    <property type="entry name" value="PBP2_NikA_DppA_OppA_like_8"/>
    <property type="match status" value="1"/>
</dbReference>
<dbReference type="InterPro" id="IPR039424">
    <property type="entry name" value="SBP_5"/>
</dbReference>
<dbReference type="PIRSF" id="PIRSF002741">
    <property type="entry name" value="MppA"/>
    <property type="match status" value="1"/>
</dbReference>
<reference evidence="2 3" key="1">
    <citation type="submission" date="2020-04" db="EMBL/GenBank/DDBJ databases">
        <authorList>
            <person name="Hogendoorn C."/>
        </authorList>
    </citation>
    <scope>NUCLEOTIDE SEQUENCE [LARGE SCALE GENOMIC DNA]</scope>
    <source>
        <strain evidence="2">COOX1</strain>
    </source>
</reference>
<accession>A0A6F9EHB6</accession>
<dbReference type="Pfam" id="PF00496">
    <property type="entry name" value="SBP_bac_5"/>
    <property type="match status" value="1"/>
</dbReference>
<dbReference type="SUPFAM" id="SSF53850">
    <property type="entry name" value="Periplasmic binding protein-like II"/>
    <property type="match status" value="1"/>
</dbReference>
<protein>
    <submittedName>
        <fullName evidence="2">Peptide ABC transporter substrate-binding protein</fullName>
    </submittedName>
</protein>
<dbReference type="RefSeq" id="WP_197957659.1">
    <property type="nucleotide sequence ID" value="NZ_CP047972.1"/>
</dbReference>
<dbReference type="InterPro" id="IPR000914">
    <property type="entry name" value="SBP_5_dom"/>
</dbReference>
<dbReference type="GO" id="GO:0042597">
    <property type="term" value="C:periplasmic space"/>
    <property type="evidence" value="ECO:0007669"/>
    <property type="project" value="UniProtKB-ARBA"/>
</dbReference>
<dbReference type="Gene3D" id="3.40.190.10">
    <property type="entry name" value="Periplasmic binding protein-like II"/>
    <property type="match status" value="1"/>
</dbReference>
<feature type="domain" description="Solute-binding protein family 5" evidence="1">
    <location>
        <begin position="104"/>
        <end position="466"/>
    </location>
</feature>
<dbReference type="GO" id="GO:1904680">
    <property type="term" value="F:peptide transmembrane transporter activity"/>
    <property type="evidence" value="ECO:0007669"/>
    <property type="project" value="TreeGrafter"/>
</dbReference>
<name>A0A6F9EHB6_9BACL</name>
<proteinExistence type="predicted"/>
<dbReference type="InterPro" id="IPR030678">
    <property type="entry name" value="Peptide/Ni-bd"/>
</dbReference>
<dbReference type="PANTHER" id="PTHR30290">
    <property type="entry name" value="PERIPLASMIC BINDING COMPONENT OF ABC TRANSPORTER"/>
    <property type="match status" value="1"/>
</dbReference>
<dbReference type="AlphaFoldDB" id="A0A6F9EHB6"/>
<evidence type="ECO:0000313" key="3">
    <source>
        <dbReference type="Proteomes" id="UP000502196"/>
    </source>
</evidence>
<dbReference type="Gene3D" id="3.90.76.10">
    <property type="entry name" value="Dipeptide-binding Protein, Domain 1"/>
    <property type="match status" value="1"/>
</dbReference>
<dbReference type="GO" id="GO:0043190">
    <property type="term" value="C:ATP-binding cassette (ABC) transporter complex"/>
    <property type="evidence" value="ECO:0007669"/>
    <property type="project" value="InterPro"/>
</dbReference>
<dbReference type="Proteomes" id="UP000502196">
    <property type="component" value="Chromosome"/>
</dbReference>